<proteinExistence type="predicted"/>
<dbReference type="InterPro" id="IPR043142">
    <property type="entry name" value="PapC-like_C_sf"/>
</dbReference>
<dbReference type="Pfam" id="PF13953">
    <property type="entry name" value="PapC_C"/>
    <property type="match status" value="1"/>
</dbReference>
<dbReference type="InterPro" id="IPR000015">
    <property type="entry name" value="Fimb_usher"/>
</dbReference>
<keyword evidence="3" id="KW-1185">Reference proteome</keyword>
<organism evidence="2 3">
    <name type="scientific">Candidatus Sodalis endolongispinus</name>
    <dbReference type="NCBI Taxonomy" id="2812662"/>
    <lineage>
        <taxon>Bacteria</taxon>
        <taxon>Pseudomonadati</taxon>
        <taxon>Pseudomonadota</taxon>
        <taxon>Gammaproteobacteria</taxon>
        <taxon>Enterobacterales</taxon>
        <taxon>Bruguierivoracaceae</taxon>
        <taxon>Sodalis</taxon>
    </lineage>
</organism>
<protein>
    <submittedName>
        <fullName evidence="2">Fimbrial biogenesis outer membrane usher protein</fullName>
    </submittedName>
</protein>
<dbReference type="Proteomes" id="UP000811282">
    <property type="component" value="Unassembled WGS sequence"/>
</dbReference>
<reference evidence="2 3" key="1">
    <citation type="journal article" date="2021" name="Genome Biol. Evol.">
        <title>The evolution of interdependence in a four-way mealybug symbiosis.</title>
        <authorList>
            <person name="Garber A.I."/>
            <person name="Kupper M."/>
            <person name="Laetsch D.R."/>
            <person name="Weldon S.R."/>
            <person name="Ladinsky M.S."/>
            <person name="Bjorkman P.J."/>
            <person name="McCutcheon J.P."/>
        </authorList>
    </citation>
    <scope>NUCLEOTIDE SEQUENCE [LARGE SCALE GENOMIC DNA]</scope>
    <source>
        <strain evidence="2">SOD</strain>
    </source>
</reference>
<dbReference type="Gene3D" id="2.60.40.2070">
    <property type="match status" value="1"/>
</dbReference>
<gene>
    <name evidence="2" type="ORF">JZM24_03530</name>
</gene>
<dbReference type="RefSeq" id="WP_215668584.1">
    <property type="nucleotide sequence ID" value="NZ_JAFJYC010000001.1"/>
</dbReference>
<feature type="domain" description="PapC-like C-terminal" evidence="1">
    <location>
        <begin position="529"/>
        <end position="584"/>
    </location>
</feature>
<dbReference type="EMBL" id="JAFJYC010000001">
    <property type="protein sequence ID" value="MBT9431462.1"/>
    <property type="molecule type" value="Genomic_DNA"/>
</dbReference>
<accession>A0ABS5Y9P2</accession>
<evidence type="ECO:0000313" key="3">
    <source>
        <dbReference type="Proteomes" id="UP000811282"/>
    </source>
</evidence>
<dbReference type="InterPro" id="IPR042186">
    <property type="entry name" value="FimD_plug_dom"/>
</dbReference>
<evidence type="ECO:0000259" key="1">
    <source>
        <dbReference type="Pfam" id="PF13953"/>
    </source>
</evidence>
<sequence>MRNNGFLNVTDGDKTRYVSSKNYLEHDIDTLRSTLTLGDFFTTWKVFAAQNLRGAALATNNAMLSNRELVYTPVITGVARSNATIVIKQNDFIIATRKVPPGPFALRDIPASSSAGDMDITIIEANGDSRHFSQSYNAVDVLVPAHSLHYSLYAGRNRSLINAPPLAEADGLYGLSNTVTLIGGAQYANDYHNLAAGMGANVPRLGGLYAVVNSSASETTAHGHQQGSLLTTWLSHSFTVTGSYLYLTAEHRFAEGYQEYEDALSNQAYEHYLTRYALQLSQPGEEVSLTVNMAESFGFQGDKSHSLGGSLSFTPNRLTVITSLTHQSGSQKDNLLSLNMSLPLGNEARHYLNYNQTLTQGGSSDDRLSLSGSFLEDDNLSYDIGASTSAGYRQNDSSLRYNAGKGTISSSWSQDRDSNDLSLGLEGSVIADHHGINLGQPMTQSTALVHTDHVSGLPIANNTAIATDHFGNAIVTGLSPYRYNETSLNTDKLKKQVEADSNIYQNAPRKGAIIEVDFAAHKRAVHYAHIRTPDGAALPFGAVVYDAGDRNVGIVSAGGLTALNMQDSRWPFHVRSEGMTCQTDLQGAKPQSQIWELTCQ</sequence>
<dbReference type="PANTHER" id="PTHR30451">
    <property type="entry name" value="OUTER MEMBRANE USHER PROTEIN"/>
    <property type="match status" value="1"/>
</dbReference>
<name>A0ABS5Y9P2_9GAMM</name>
<dbReference type="Gene3D" id="2.60.40.2610">
    <property type="entry name" value="Outer membrane usher protein FimD, plug domain"/>
    <property type="match status" value="1"/>
</dbReference>
<dbReference type="Gene3D" id="2.60.40.3110">
    <property type="match status" value="1"/>
</dbReference>
<evidence type="ECO:0000313" key="2">
    <source>
        <dbReference type="EMBL" id="MBT9431462.1"/>
    </source>
</evidence>
<dbReference type="Pfam" id="PF00577">
    <property type="entry name" value="Usher"/>
    <property type="match status" value="1"/>
</dbReference>
<comment type="caution">
    <text evidence="2">The sequence shown here is derived from an EMBL/GenBank/DDBJ whole genome shotgun (WGS) entry which is preliminary data.</text>
</comment>
<dbReference type="InterPro" id="IPR025949">
    <property type="entry name" value="PapC-like_C"/>
</dbReference>
<dbReference type="PANTHER" id="PTHR30451:SF21">
    <property type="entry name" value="FIMBRIAL USHER DOMAIN-CONTAINING PROTEIN YDET-RELATED"/>
    <property type="match status" value="1"/>
</dbReference>